<dbReference type="Gene3D" id="3.90.180.10">
    <property type="entry name" value="Medium-chain alcohol dehydrogenases, catalytic domain"/>
    <property type="match status" value="1"/>
</dbReference>
<dbReference type="Proteomes" id="UP000078397">
    <property type="component" value="Unassembled WGS sequence"/>
</dbReference>
<dbReference type="SUPFAM" id="SSF50129">
    <property type="entry name" value="GroES-like"/>
    <property type="match status" value="1"/>
</dbReference>
<dbReference type="GO" id="GO:0008270">
    <property type="term" value="F:zinc ion binding"/>
    <property type="evidence" value="ECO:0007669"/>
    <property type="project" value="InterPro"/>
</dbReference>
<comment type="similarity">
    <text evidence="5">Belongs to the zinc-containing alcohol dehydrogenase family.</text>
</comment>
<dbReference type="InterPro" id="IPR020843">
    <property type="entry name" value="ER"/>
</dbReference>
<dbReference type="InterPro" id="IPR013154">
    <property type="entry name" value="ADH-like_N"/>
</dbReference>
<dbReference type="GeneID" id="28844638"/>
<dbReference type="InterPro" id="IPR036291">
    <property type="entry name" value="NAD(P)-bd_dom_sf"/>
</dbReference>
<sequence>MGVDFTVFKGSKTGDIVEATGHRDPRPTEVIVKISHCGVCGTDEHFLHQEQGLGHEGVGIITELGSAVNEVSNFKVGDRVGMGWFYKFCGTCKNCLTGHQNSCVAPQFFGTANHDQGCFGTSVAWDVSALFKIPDEIASEDAGPLMCGGATVFSPLHTSGVRPGDRVGIIGVGGLGHLAIQFASKMGMEAVVFSSSESKKEEALRFGASEFYTPADLAHPEKIDKVDILLITSSVLPDLSTYYPVLARRSQIYPLTVSMEPMNVTPMAMIMYGITIVGSGVASAGTQQAMLAFAAKHGIKPQIEKFPLTKDGVVDAMARLRDGKMRYRGVLVAPQ</sequence>
<dbReference type="InterPro" id="IPR013149">
    <property type="entry name" value="ADH-like_C"/>
</dbReference>
<dbReference type="KEGG" id="pchm:VFPPC_00668"/>
<protein>
    <submittedName>
        <fullName evidence="7">NADP-dependent alcohol dehydrogenase</fullName>
    </submittedName>
</protein>
<evidence type="ECO:0000256" key="1">
    <source>
        <dbReference type="ARBA" id="ARBA00001947"/>
    </source>
</evidence>
<dbReference type="SUPFAM" id="SSF51735">
    <property type="entry name" value="NAD(P)-binding Rossmann-fold domains"/>
    <property type="match status" value="1"/>
</dbReference>
<accession>A0A179G602</accession>
<evidence type="ECO:0000256" key="4">
    <source>
        <dbReference type="ARBA" id="ARBA00023002"/>
    </source>
</evidence>
<dbReference type="InterPro" id="IPR047109">
    <property type="entry name" value="CAD-like"/>
</dbReference>
<organism evidence="7 8">
    <name type="scientific">Pochonia chlamydosporia 170</name>
    <dbReference type="NCBI Taxonomy" id="1380566"/>
    <lineage>
        <taxon>Eukaryota</taxon>
        <taxon>Fungi</taxon>
        <taxon>Dikarya</taxon>
        <taxon>Ascomycota</taxon>
        <taxon>Pezizomycotina</taxon>
        <taxon>Sordariomycetes</taxon>
        <taxon>Hypocreomycetidae</taxon>
        <taxon>Hypocreales</taxon>
        <taxon>Clavicipitaceae</taxon>
        <taxon>Pochonia</taxon>
    </lineage>
</organism>
<keyword evidence="3 5" id="KW-0862">Zinc</keyword>
<keyword evidence="8" id="KW-1185">Reference proteome</keyword>
<keyword evidence="4" id="KW-0560">Oxidoreductase</keyword>
<dbReference type="RefSeq" id="XP_018148874.1">
    <property type="nucleotide sequence ID" value="XM_018280644.1"/>
</dbReference>
<dbReference type="FunFam" id="3.40.50.720:FF:000022">
    <property type="entry name" value="Cinnamyl alcohol dehydrogenase"/>
    <property type="match status" value="1"/>
</dbReference>
<dbReference type="EMBL" id="LSBJ02000001">
    <property type="protein sequence ID" value="OAQ72791.1"/>
    <property type="molecule type" value="Genomic_DNA"/>
</dbReference>
<dbReference type="Gene3D" id="3.40.50.720">
    <property type="entry name" value="NAD(P)-binding Rossmann-like Domain"/>
    <property type="match status" value="1"/>
</dbReference>
<comment type="caution">
    <text evidence="7">The sequence shown here is derived from an EMBL/GenBank/DDBJ whole genome shotgun (WGS) entry which is preliminary data.</text>
</comment>
<reference evidence="7 8" key="1">
    <citation type="journal article" date="2016" name="PLoS Pathog.">
        <title>Biosynthesis of antibiotic leucinostatins in bio-control fungus Purpureocillium lilacinum and their inhibition on phytophthora revealed by genome mining.</title>
        <authorList>
            <person name="Wang G."/>
            <person name="Liu Z."/>
            <person name="Lin R."/>
            <person name="Li E."/>
            <person name="Mao Z."/>
            <person name="Ling J."/>
            <person name="Yang Y."/>
            <person name="Yin W.B."/>
            <person name="Xie B."/>
        </authorList>
    </citation>
    <scope>NUCLEOTIDE SEQUENCE [LARGE SCALE GENOMIC DNA]</scope>
    <source>
        <strain evidence="7">170</strain>
    </source>
</reference>
<dbReference type="STRING" id="1380566.A0A179G602"/>
<dbReference type="OrthoDB" id="1879366at2759"/>
<dbReference type="PROSITE" id="PS00059">
    <property type="entry name" value="ADH_ZINC"/>
    <property type="match status" value="1"/>
</dbReference>
<dbReference type="InterPro" id="IPR011032">
    <property type="entry name" value="GroES-like_sf"/>
</dbReference>
<evidence type="ECO:0000256" key="5">
    <source>
        <dbReference type="RuleBase" id="RU361277"/>
    </source>
</evidence>
<dbReference type="PANTHER" id="PTHR42683">
    <property type="entry name" value="ALDEHYDE REDUCTASE"/>
    <property type="match status" value="1"/>
</dbReference>
<dbReference type="SMART" id="SM00829">
    <property type="entry name" value="PKS_ER"/>
    <property type="match status" value="1"/>
</dbReference>
<feature type="domain" description="Enoyl reductase (ER)" evidence="6">
    <location>
        <begin position="14"/>
        <end position="331"/>
    </location>
</feature>
<evidence type="ECO:0000313" key="8">
    <source>
        <dbReference type="Proteomes" id="UP000078397"/>
    </source>
</evidence>
<dbReference type="GO" id="GO:0016616">
    <property type="term" value="F:oxidoreductase activity, acting on the CH-OH group of donors, NAD or NADP as acceptor"/>
    <property type="evidence" value="ECO:0007669"/>
    <property type="project" value="InterPro"/>
</dbReference>
<gene>
    <name evidence="7" type="ORF">VFPPC_00668</name>
</gene>
<dbReference type="Pfam" id="PF08240">
    <property type="entry name" value="ADH_N"/>
    <property type="match status" value="1"/>
</dbReference>
<dbReference type="AlphaFoldDB" id="A0A179G602"/>
<evidence type="ECO:0000313" key="7">
    <source>
        <dbReference type="EMBL" id="OAQ72791.1"/>
    </source>
</evidence>
<evidence type="ECO:0000256" key="3">
    <source>
        <dbReference type="ARBA" id="ARBA00022833"/>
    </source>
</evidence>
<comment type="cofactor">
    <cofactor evidence="1 5">
        <name>Zn(2+)</name>
        <dbReference type="ChEBI" id="CHEBI:29105"/>
    </cofactor>
</comment>
<dbReference type="CDD" id="cd05283">
    <property type="entry name" value="CAD1"/>
    <property type="match status" value="1"/>
</dbReference>
<evidence type="ECO:0000256" key="2">
    <source>
        <dbReference type="ARBA" id="ARBA00022723"/>
    </source>
</evidence>
<name>A0A179G602_METCM</name>
<dbReference type="InterPro" id="IPR002328">
    <property type="entry name" value="ADH_Zn_CS"/>
</dbReference>
<dbReference type="Pfam" id="PF00107">
    <property type="entry name" value="ADH_zinc_N"/>
    <property type="match status" value="1"/>
</dbReference>
<evidence type="ECO:0000259" key="6">
    <source>
        <dbReference type="SMART" id="SM00829"/>
    </source>
</evidence>
<proteinExistence type="inferred from homology"/>
<keyword evidence="2 5" id="KW-0479">Metal-binding</keyword>